<dbReference type="AlphaFoldDB" id="A0A5K3G7U6"/>
<organism evidence="1">
    <name type="scientific">Mesocestoides corti</name>
    <name type="common">Flatworm</name>
    <dbReference type="NCBI Taxonomy" id="53468"/>
    <lineage>
        <taxon>Eukaryota</taxon>
        <taxon>Metazoa</taxon>
        <taxon>Spiralia</taxon>
        <taxon>Lophotrochozoa</taxon>
        <taxon>Platyhelminthes</taxon>
        <taxon>Cestoda</taxon>
        <taxon>Eucestoda</taxon>
        <taxon>Cyclophyllidea</taxon>
        <taxon>Mesocestoididae</taxon>
        <taxon>Mesocestoides</taxon>
    </lineage>
</organism>
<accession>A0A5K3G7U6</accession>
<name>A0A5K3G7U6_MESCO</name>
<evidence type="ECO:0000313" key="1">
    <source>
        <dbReference type="WBParaSite" id="MCU_014662-RA"/>
    </source>
</evidence>
<dbReference type="WBParaSite" id="MCU_014662-RA">
    <property type="protein sequence ID" value="MCU_014662-RA"/>
    <property type="gene ID" value="MCU_014662"/>
</dbReference>
<reference evidence="1" key="1">
    <citation type="submission" date="2019-11" db="UniProtKB">
        <authorList>
            <consortium name="WormBaseParasite"/>
        </authorList>
    </citation>
    <scope>IDENTIFICATION</scope>
</reference>
<sequence>MGHYPARCGVRDCRTGYFINTRYQQQCKKPTQARTTRQAPSIRVHHAGHASHFILHLIHVLLWLAAFLSRTPLDRRETREWLRPGIPTCLRPDPTPL</sequence>
<proteinExistence type="predicted"/>
<protein>
    <submittedName>
        <fullName evidence="1">Uncharacterized protein</fullName>
    </submittedName>
</protein>